<keyword evidence="2" id="KW-0813">Transport</keyword>
<keyword evidence="8 11" id="KW-0472">Membrane</keyword>
<dbReference type="AlphaFoldDB" id="A0A0G1X0M1"/>
<protein>
    <submittedName>
        <fullName evidence="13">Sodium/proton antiporter, NhaD family</fullName>
    </submittedName>
</protein>
<keyword evidence="3" id="KW-0050">Antiport</keyword>
<feature type="transmembrane region" description="Helical" evidence="11">
    <location>
        <begin position="281"/>
        <end position="302"/>
    </location>
</feature>
<dbReference type="Pfam" id="PF03600">
    <property type="entry name" value="CitMHS"/>
    <property type="match status" value="1"/>
</dbReference>
<evidence type="ECO:0000256" key="8">
    <source>
        <dbReference type="ARBA" id="ARBA00023136"/>
    </source>
</evidence>
<dbReference type="PANTHER" id="PTHR43269:SF2">
    <property type="entry name" value="SODIUM_PROTON ANTIPORTER 1-RELATED"/>
    <property type="match status" value="1"/>
</dbReference>
<keyword evidence="4 11" id="KW-0812">Transmembrane</keyword>
<dbReference type="NCBIfam" id="NF038006">
    <property type="entry name" value="NhaD_1"/>
    <property type="match status" value="1"/>
</dbReference>
<feature type="transmembrane region" description="Helical" evidence="11">
    <location>
        <begin position="28"/>
        <end position="46"/>
    </location>
</feature>
<reference evidence="13 14" key="1">
    <citation type="journal article" date="2015" name="Nature">
        <title>rRNA introns, odd ribosomes, and small enigmatic genomes across a large radiation of phyla.</title>
        <authorList>
            <person name="Brown C.T."/>
            <person name="Hug L.A."/>
            <person name="Thomas B.C."/>
            <person name="Sharon I."/>
            <person name="Castelle C.J."/>
            <person name="Singh A."/>
            <person name="Wilkins M.J."/>
            <person name="Williams K.H."/>
            <person name="Banfield J.F."/>
        </authorList>
    </citation>
    <scope>NUCLEOTIDE SEQUENCE [LARGE SCALE GENOMIC DNA]</scope>
</reference>
<organism evidence="13 14">
    <name type="scientific">Candidatus Gottesmanbacteria bacterium GW2011_GWA1_48_13</name>
    <dbReference type="NCBI Taxonomy" id="1618439"/>
    <lineage>
        <taxon>Bacteria</taxon>
        <taxon>Candidatus Gottesmaniibacteriota</taxon>
    </lineage>
</organism>
<feature type="transmembrane region" description="Helical" evidence="11">
    <location>
        <begin position="102"/>
        <end position="126"/>
    </location>
</feature>
<feature type="transmembrane region" description="Helical" evidence="11">
    <location>
        <begin position="355"/>
        <end position="380"/>
    </location>
</feature>
<evidence type="ECO:0000256" key="9">
    <source>
        <dbReference type="ARBA" id="ARBA00023201"/>
    </source>
</evidence>
<feature type="transmembrane region" description="Helical" evidence="11">
    <location>
        <begin position="240"/>
        <end position="260"/>
    </location>
</feature>
<feature type="transmembrane region" description="Helical" evidence="11">
    <location>
        <begin position="58"/>
        <end position="82"/>
    </location>
</feature>
<feature type="transmembrane region" description="Helical" evidence="11">
    <location>
        <begin position="322"/>
        <end position="348"/>
    </location>
</feature>
<name>A0A0G1X0M1_9BACT</name>
<evidence type="ECO:0000256" key="4">
    <source>
        <dbReference type="ARBA" id="ARBA00022692"/>
    </source>
</evidence>
<evidence type="ECO:0000313" key="14">
    <source>
        <dbReference type="Proteomes" id="UP000034661"/>
    </source>
</evidence>
<keyword evidence="7" id="KW-0406">Ion transport</keyword>
<feature type="transmembrane region" description="Helical" evidence="11">
    <location>
        <begin position="178"/>
        <end position="196"/>
    </location>
</feature>
<dbReference type="EMBL" id="LCPJ01000004">
    <property type="protein sequence ID" value="KKU96093.1"/>
    <property type="molecule type" value="Genomic_DNA"/>
</dbReference>
<evidence type="ECO:0000256" key="6">
    <source>
        <dbReference type="ARBA" id="ARBA00023053"/>
    </source>
</evidence>
<dbReference type="GO" id="GO:0006814">
    <property type="term" value="P:sodium ion transport"/>
    <property type="evidence" value="ECO:0007669"/>
    <property type="project" value="UniProtKB-KW"/>
</dbReference>
<evidence type="ECO:0000256" key="1">
    <source>
        <dbReference type="ARBA" id="ARBA00004141"/>
    </source>
</evidence>
<comment type="similarity">
    <text evidence="10">Belongs to the NhaD Na(+)/H(+) (TC 2.A.62) antiporter family.</text>
</comment>
<evidence type="ECO:0000256" key="2">
    <source>
        <dbReference type="ARBA" id="ARBA00022448"/>
    </source>
</evidence>
<feature type="transmembrane region" description="Helical" evidence="11">
    <location>
        <begin position="217"/>
        <end position="234"/>
    </location>
</feature>
<comment type="caution">
    <text evidence="13">The sequence shown here is derived from an EMBL/GenBank/DDBJ whole genome shotgun (WGS) entry which is preliminary data.</text>
</comment>
<feature type="domain" description="Citrate transporter-like" evidence="12">
    <location>
        <begin position="24"/>
        <end position="364"/>
    </location>
</feature>
<keyword evidence="6" id="KW-0915">Sodium</keyword>
<dbReference type="GO" id="GO:0016020">
    <property type="term" value="C:membrane"/>
    <property type="evidence" value="ECO:0007669"/>
    <property type="project" value="UniProtKB-SubCell"/>
</dbReference>
<keyword evidence="5 11" id="KW-1133">Transmembrane helix</keyword>
<feature type="transmembrane region" description="Helical" evidence="11">
    <location>
        <begin position="392"/>
        <end position="413"/>
    </location>
</feature>
<comment type="subcellular location">
    <subcellularLocation>
        <location evidence="1">Membrane</location>
        <topology evidence="1">Multi-pass membrane protein</topology>
    </subcellularLocation>
</comment>
<proteinExistence type="inferred from homology"/>
<feature type="transmembrane region" description="Helical" evidence="11">
    <location>
        <begin position="138"/>
        <end position="158"/>
    </location>
</feature>
<evidence type="ECO:0000313" key="13">
    <source>
        <dbReference type="EMBL" id="KKU96093.1"/>
    </source>
</evidence>
<evidence type="ECO:0000256" key="3">
    <source>
        <dbReference type="ARBA" id="ARBA00022449"/>
    </source>
</evidence>
<gene>
    <name evidence="13" type="ORF">UY27_C0004G0023</name>
</gene>
<dbReference type="GO" id="GO:0015297">
    <property type="term" value="F:antiporter activity"/>
    <property type="evidence" value="ECO:0007669"/>
    <property type="project" value="UniProtKB-KW"/>
</dbReference>
<evidence type="ECO:0000256" key="10">
    <source>
        <dbReference type="ARBA" id="ARBA00025753"/>
    </source>
</evidence>
<evidence type="ECO:0000259" key="12">
    <source>
        <dbReference type="Pfam" id="PF03600"/>
    </source>
</evidence>
<evidence type="ECO:0000256" key="11">
    <source>
        <dbReference type="SAM" id="Phobius"/>
    </source>
</evidence>
<dbReference type="PATRIC" id="fig|1618439.3.peg.137"/>
<keyword evidence="9" id="KW-0739">Sodium transport</keyword>
<evidence type="ECO:0000256" key="5">
    <source>
        <dbReference type="ARBA" id="ARBA00022989"/>
    </source>
</evidence>
<evidence type="ECO:0000256" key="7">
    <source>
        <dbReference type="ARBA" id="ARBA00023065"/>
    </source>
</evidence>
<dbReference type="InterPro" id="IPR004680">
    <property type="entry name" value="Cit_transptr-like_dom"/>
</dbReference>
<sequence>MIKIISLIIFLIGYVAISQEHILKISKTAISLLLGVSLWMLVIVGGQNNVDHALVESGAEIFGLVIFLLSAMTLVEILTHYGLFDVIYTKLVYMRLKDKAQFVILSFLTFIFSAFLDNLTTTIVFLQIAGRFFRGQNLLRASAAIVIAANAGGAFSPIGDVTTTMLWLAGKFTTPTVITQGILPSLTVFVVSMLFLSKRITADTKDVVERPIRIGKIEWLVISLCLFSFVLPLVMTTLHFPPYIGLLLGLGTVWFVVDVIKHRLPQRTSLMISIEKFFQKTDISSLYFFIGILLSISALRHIGLLDDISKTIFSSAKTEHIIAGNVLIGSLSAVFDNIPLTAAAIDIVKTTDQRLWVLLAFTVGVGGSILSIGSAPGIIAMSMVRELTFARYLKIATIPAIVAYVLGVLVWFLQFSLHT</sequence>
<dbReference type="Proteomes" id="UP000034661">
    <property type="component" value="Unassembled WGS sequence"/>
</dbReference>
<accession>A0A0G1X0M1</accession>
<dbReference type="InterPro" id="IPR045016">
    <property type="entry name" value="NhaD-like"/>
</dbReference>
<dbReference type="PANTHER" id="PTHR43269">
    <property type="entry name" value="SODIUM/PROTON ANTIPORTER 1-RELATED"/>
    <property type="match status" value="1"/>
</dbReference>